<accession>A0A1F5Z1A2</accession>
<feature type="transmembrane region" description="Helical" evidence="1">
    <location>
        <begin position="312"/>
        <end position="328"/>
    </location>
</feature>
<sequence length="618" mass="70633">MKTAFIFVLFVGLVLRIILVGNPGFEADISFWKSWGLAAIDHGIVWTSLNTNINYPPGFIYVLWLMAKIYSVFADPRDYFNFWQLNNFWFLFASKSVAIAADMAIACLIFWFFSRKEKLKILGSSLKNFTILPLILASVFYLNPVVIIDSALWGQVESLGLLFTLTAIVLLFYKKPLLATLIFAVGPMLKLQNIIFIPIYFIFLWRYFGYKTVIKGIAIFTLIFFIVVLPFVLEKQMNQVLFLLTVNSDYFPWMSLNAHNLWWIVAGAKGMTTTDKVTVLGIINAKKLGLLLFSSSYLIACLLTFLKPTARNFILSLTFAIFSFFLLSTQSHERYSYPIVVLLLFLYPFLHDKVTSRSNSGFKFLDFRINFLNFNFNLLNIDVYFWLLYFLFTVNIFFNIHTGLILNYPNNGFGPLAAITTPTLTIANSYFSLLLYFLLYPFIFSQISVLYFLLGIFLVVSGIAASHASYYLKGKVSLTAFKPIIIKQDFAGLQINRAVDSWQGWKKWNRLSNNYFYFRKGFGTHAYSNLVFDINKKFTGFSTDFGVDTEAPTQATVVFQIWGDGKLLFESSRMGRFDYPGHSAVDVTGIKYLGLTVTDAGDGINSDHADWFNPVLIK</sequence>
<organism evidence="3 4">
    <name type="scientific">Candidatus Gottesmanbacteria bacterium RIFCSPHIGHO2_01_FULL_40_15</name>
    <dbReference type="NCBI Taxonomy" id="1798376"/>
    <lineage>
        <taxon>Bacteria</taxon>
        <taxon>Candidatus Gottesmaniibacteriota</taxon>
    </lineage>
</organism>
<evidence type="ECO:0000313" key="3">
    <source>
        <dbReference type="EMBL" id="OGG05902.1"/>
    </source>
</evidence>
<proteinExistence type="predicted"/>
<feature type="transmembrane region" description="Helical" evidence="1">
    <location>
        <begin position="180"/>
        <end position="207"/>
    </location>
</feature>
<keyword evidence="1" id="KW-1133">Transmembrane helix</keyword>
<dbReference type="Pfam" id="PF08305">
    <property type="entry name" value="NPCBM"/>
    <property type="match status" value="1"/>
</dbReference>
<evidence type="ECO:0000256" key="1">
    <source>
        <dbReference type="SAM" id="Phobius"/>
    </source>
</evidence>
<feature type="transmembrane region" description="Helical" evidence="1">
    <location>
        <begin position="418"/>
        <end position="443"/>
    </location>
</feature>
<dbReference type="AlphaFoldDB" id="A0A1F5Z1A2"/>
<feature type="domain" description="Glycosyl hydrolase family 98 putative carbohydrate-binding module" evidence="2">
    <location>
        <begin position="472"/>
        <end position="618"/>
    </location>
</feature>
<dbReference type="SMART" id="SM00776">
    <property type="entry name" value="NPCBM"/>
    <property type="match status" value="1"/>
</dbReference>
<keyword evidence="1" id="KW-0472">Membrane</keyword>
<feature type="transmembrane region" description="Helical" evidence="1">
    <location>
        <begin position="213"/>
        <end position="233"/>
    </location>
</feature>
<evidence type="ECO:0000313" key="4">
    <source>
        <dbReference type="Proteomes" id="UP000177354"/>
    </source>
</evidence>
<feature type="transmembrane region" description="Helical" evidence="1">
    <location>
        <begin position="383"/>
        <end position="406"/>
    </location>
</feature>
<dbReference type="Proteomes" id="UP000177354">
    <property type="component" value="Unassembled WGS sequence"/>
</dbReference>
<feature type="transmembrane region" description="Helical" evidence="1">
    <location>
        <begin position="125"/>
        <end position="146"/>
    </location>
</feature>
<dbReference type="EMBL" id="MFJF01000021">
    <property type="protein sequence ID" value="OGG05902.1"/>
    <property type="molecule type" value="Genomic_DNA"/>
</dbReference>
<comment type="caution">
    <text evidence="3">The sequence shown here is derived from an EMBL/GenBank/DDBJ whole genome shotgun (WGS) entry which is preliminary data.</text>
</comment>
<protein>
    <recommendedName>
        <fullName evidence="2">Glycosyl hydrolase family 98 putative carbohydrate-binding module domain-containing protein</fullName>
    </recommendedName>
</protein>
<dbReference type="Gene3D" id="2.60.120.1060">
    <property type="entry name" value="NPCBM/NEW2 domain"/>
    <property type="match status" value="1"/>
</dbReference>
<keyword evidence="1" id="KW-0812">Transmembrane</keyword>
<dbReference type="SUPFAM" id="SSF49785">
    <property type="entry name" value="Galactose-binding domain-like"/>
    <property type="match status" value="1"/>
</dbReference>
<feature type="transmembrane region" description="Helical" evidence="1">
    <location>
        <begin position="88"/>
        <end position="113"/>
    </location>
</feature>
<feature type="transmembrane region" description="Helical" evidence="1">
    <location>
        <begin position="335"/>
        <end position="350"/>
    </location>
</feature>
<dbReference type="InterPro" id="IPR013222">
    <property type="entry name" value="Glyco_hyd_98_carb-bd"/>
</dbReference>
<evidence type="ECO:0000259" key="2">
    <source>
        <dbReference type="SMART" id="SM00776"/>
    </source>
</evidence>
<gene>
    <name evidence="3" type="ORF">A2777_04770</name>
</gene>
<feature type="transmembrane region" description="Helical" evidence="1">
    <location>
        <begin position="288"/>
        <end position="306"/>
    </location>
</feature>
<reference evidence="3 4" key="1">
    <citation type="journal article" date="2016" name="Nat. Commun.">
        <title>Thousands of microbial genomes shed light on interconnected biogeochemical processes in an aquifer system.</title>
        <authorList>
            <person name="Anantharaman K."/>
            <person name="Brown C.T."/>
            <person name="Hug L.A."/>
            <person name="Sharon I."/>
            <person name="Castelle C.J."/>
            <person name="Probst A.J."/>
            <person name="Thomas B.C."/>
            <person name="Singh A."/>
            <person name="Wilkins M.J."/>
            <person name="Karaoz U."/>
            <person name="Brodie E.L."/>
            <person name="Williams K.H."/>
            <person name="Hubbard S.S."/>
            <person name="Banfield J.F."/>
        </authorList>
    </citation>
    <scope>NUCLEOTIDE SEQUENCE [LARGE SCALE GENOMIC DNA]</scope>
</reference>
<dbReference type="InterPro" id="IPR038637">
    <property type="entry name" value="NPCBM_sf"/>
</dbReference>
<feature type="transmembrane region" description="Helical" evidence="1">
    <location>
        <begin position="449"/>
        <end position="472"/>
    </location>
</feature>
<dbReference type="InterPro" id="IPR008979">
    <property type="entry name" value="Galactose-bd-like_sf"/>
</dbReference>
<name>A0A1F5Z1A2_9BACT</name>
<feature type="transmembrane region" description="Helical" evidence="1">
    <location>
        <begin position="152"/>
        <end position="173"/>
    </location>
</feature>